<reference evidence="2 3" key="1">
    <citation type="submission" date="2019-06" db="EMBL/GenBank/DDBJ databases">
        <title>Draft genomes of female and male turbot (Scophthalmus maximus).</title>
        <authorList>
            <person name="Xu H."/>
            <person name="Xu X.-W."/>
            <person name="Shao C."/>
            <person name="Chen S."/>
        </authorList>
    </citation>
    <scope>NUCLEOTIDE SEQUENCE [LARGE SCALE GENOMIC DNA]</scope>
    <source>
        <strain evidence="2">Ysfricsl-2016a</strain>
        <tissue evidence="2">Blood</tissue>
    </source>
</reference>
<feature type="compositionally biased region" description="Basic and acidic residues" evidence="1">
    <location>
        <begin position="36"/>
        <end position="48"/>
    </location>
</feature>
<feature type="compositionally biased region" description="Basic and acidic residues" evidence="1">
    <location>
        <begin position="1"/>
        <end position="30"/>
    </location>
</feature>
<comment type="caution">
    <text evidence="2">The sequence shown here is derived from an EMBL/GenBank/DDBJ whole genome shotgun (WGS) entry which is preliminary data.</text>
</comment>
<proteinExistence type="predicted"/>
<evidence type="ECO:0000313" key="2">
    <source>
        <dbReference type="EMBL" id="KAF0024213.1"/>
    </source>
</evidence>
<accession>A0A6A4RQE4</accession>
<feature type="region of interest" description="Disordered" evidence="1">
    <location>
        <begin position="1"/>
        <end position="67"/>
    </location>
</feature>
<protein>
    <submittedName>
        <fullName evidence="2">Uncharacterized protein</fullName>
    </submittedName>
</protein>
<sequence>MTAERGVRDPIGRKASQERERQRQSGDGKSRKERKEKRGDEKIPDSIKLKRGREKSPGGNFVFSTMPLHARPRERAAVTYRRVEVHIIEQEDVKSLDWTEEDEEDVRMRRMSASPPPLIGQHHTHSSGAGGDRPILQRTGVILAPDWLRRVQNRSVNSRCSRT</sequence>
<dbReference type="Proteomes" id="UP000438429">
    <property type="component" value="Unassembled WGS sequence"/>
</dbReference>
<gene>
    <name evidence="2" type="ORF">F2P81_023015</name>
</gene>
<evidence type="ECO:0000256" key="1">
    <source>
        <dbReference type="SAM" id="MobiDB-lite"/>
    </source>
</evidence>
<evidence type="ECO:0000313" key="3">
    <source>
        <dbReference type="Proteomes" id="UP000438429"/>
    </source>
</evidence>
<feature type="region of interest" description="Disordered" evidence="1">
    <location>
        <begin position="99"/>
        <end position="134"/>
    </location>
</feature>
<organism evidence="2 3">
    <name type="scientific">Scophthalmus maximus</name>
    <name type="common">Turbot</name>
    <name type="synonym">Psetta maxima</name>
    <dbReference type="NCBI Taxonomy" id="52904"/>
    <lineage>
        <taxon>Eukaryota</taxon>
        <taxon>Metazoa</taxon>
        <taxon>Chordata</taxon>
        <taxon>Craniata</taxon>
        <taxon>Vertebrata</taxon>
        <taxon>Euteleostomi</taxon>
        <taxon>Actinopterygii</taxon>
        <taxon>Neopterygii</taxon>
        <taxon>Teleostei</taxon>
        <taxon>Neoteleostei</taxon>
        <taxon>Acanthomorphata</taxon>
        <taxon>Carangaria</taxon>
        <taxon>Pleuronectiformes</taxon>
        <taxon>Pleuronectoidei</taxon>
        <taxon>Scophthalmidae</taxon>
        <taxon>Scophthalmus</taxon>
    </lineage>
</organism>
<dbReference type="AlphaFoldDB" id="A0A6A4RQE4"/>
<name>A0A6A4RQE4_SCOMX</name>
<dbReference type="EMBL" id="VEVO01000021">
    <property type="protein sequence ID" value="KAF0024213.1"/>
    <property type="molecule type" value="Genomic_DNA"/>
</dbReference>